<dbReference type="AlphaFoldDB" id="E4ZND0"/>
<gene>
    <name evidence="2" type="ORF">LEMA_P038900.1</name>
</gene>
<feature type="compositionally biased region" description="Basic and acidic residues" evidence="1">
    <location>
        <begin position="28"/>
        <end position="42"/>
    </location>
</feature>
<dbReference type="InParanoid" id="E4ZND0"/>
<proteinExistence type="predicted"/>
<organism evidence="3">
    <name type="scientific">Leptosphaeria maculans (strain JN3 / isolate v23.1.3 / race Av1-4-5-6-7-8)</name>
    <name type="common">Blackleg fungus</name>
    <name type="synonym">Phoma lingam</name>
    <dbReference type="NCBI Taxonomy" id="985895"/>
    <lineage>
        <taxon>Eukaryota</taxon>
        <taxon>Fungi</taxon>
        <taxon>Dikarya</taxon>
        <taxon>Ascomycota</taxon>
        <taxon>Pezizomycotina</taxon>
        <taxon>Dothideomycetes</taxon>
        <taxon>Pleosporomycetidae</taxon>
        <taxon>Pleosporales</taxon>
        <taxon>Pleosporineae</taxon>
        <taxon>Leptosphaeriaceae</taxon>
        <taxon>Plenodomus</taxon>
        <taxon>Plenodomus lingam/Leptosphaeria maculans species complex</taxon>
    </lineage>
</organism>
<feature type="region of interest" description="Disordered" evidence="1">
    <location>
        <begin position="1"/>
        <end position="42"/>
    </location>
</feature>
<accession>E4ZND0</accession>
<name>E4ZND0_LEPMJ</name>
<dbReference type="Proteomes" id="UP000002668">
    <property type="component" value="Genome"/>
</dbReference>
<evidence type="ECO:0000313" key="3">
    <source>
        <dbReference type="Proteomes" id="UP000002668"/>
    </source>
</evidence>
<dbReference type="HOGENOM" id="CLU_2097307_0_0_1"/>
<reference evidence="3" key="1">
    <citation type="journal article" date="2011" name="Nat. Commun.">
        <title>Effector diversification within compartments of the Leptosphaeria maculans genome affected by Repeat-Induced Point mutations.</title>
        <authorList>
            <person name="Rouxel T."/>
            <person name="Grandaubert J."/>
            <person name="Hane J.K."/>
            <person name="Hoede C."/>
            <person name="van de Wouw A.P."/>
            <person name="Couloux A."/>
            <person name="Dominguez V."/>
            <person name="Anthouard V."/>
            <person name="Bally P."/>
            <person name="Bourras S."/>
            <person name="Cozijnsen A.J."/>
            <person name="Ciuffetti L.M."/>
            <person name="Degrave A."/>
            <person name="Dilmaghani A."/>
            <person name="Duret L."/>
            <person name="Fudal I."/>
            <person name="Goodwin S.B."/>
            <person name="Gout L."/>
            <person name="Glaser N."/>
            <person name="Linglin J."/>
            <person name="Kema G.H.J."/>
            <person name="Lapalu N."/>
            <person name="Lawrence C.B."/>
            <person name="May K."/>
            <person name="Meyer M."/>
            <person name="Ollivier B."/>
            <person name="Poulain J."/>
            <person name="Schoch C.L."/>
            <person name="Simon A."/>
            <person name="Spatafora J.W."/>
            <person name="Stachowiak A."/>
            <person name="Turgeon B.G."/>
            <person name="Tyler B.M."/>
            <person name="Vincent D."/>
            <person name="Weissenbach J."/>
            <person name="Amselem J."/>
            <person name="Quesneville H."/>
            <person name="Oliver R.P."/>
            <person name="Wincker P."/>
            <person name="Balesdent M.-H."/>
            <person name="Howlett B.J."/>
        </authorList>
    </citation>
    <scope>NUCLEOTIDE SEQUENCE [LARGE SCALE GENOMIC DNA]</scope>
    <source>
        <strain evidence="3">JN3 / isolate v23.1.3 / race Av1-4-5-6-7-8</strain>
    </source>
</reference>
<keyword evidence="3" id="KW-1185">Reference proteome</keyword>
<dbReference type="EMBL" id="FP929105">
    <property type="protein sequence ID" value="CBX92989.1"/>
    <property type="molecule type" value="Genomic_DNA"/>
</dbReference>
<evidence type="ECO:0000256" key="1">
    <source>
        <dbReference type="SAM" id="MobiDB-lite"/>
    </source>
</evidence>
<evidence type="ECO:0000313" key="2">
    <source>
        <dbReference type="EMBL" id="CBX92989.1"/>
    </source>
</evidence>
<sequence length="116" mass="12974">MIALSGVRNIDTPPPNLLRHLNQPEPTNHNRHETTSKGDGNKSHLASRLAYLCIQTSHKRTVSCAIRNYRPVTLLDFSQTRRFDHAPDKMSPPYWTGSPCSDQSRPAAATVLISLQ</sequence>
<protein>
    <submittedName>
        <fullName evidence="2">Predicted protein</fullName>
    </submittedName>
</protein>
<dbReference type="VEuPathDB" id="FungiDB:LEMA_P038900.1"/>